<keyword evidence="10" id="KW-1185">Reference proteome</keyword>
<accession>A0ABV5ZX58</accession>
<comment type="subcellular location">
    <subcellularLocation>
        <location evidence="1">Membrane</location>
        <topology evidence="1">Single-pass membrane protein</topology>
    </subcellularLocation>
</comment>
<gene>
    <name evidence="9" type="ORF">ACFFQA_16235</name>
</gene>
<comment type="caution">
    <text evidence="9">The sequence shown here is derived from an EMBL/GenBank/DDBJ whole genome shotgun (WGS) entry which is preliminary data.</text>
</comment>
<organism evidence="9 10">
    <name type="scientific">Allokutzneria oryzae</name>
    <dbReference type="NCBI Taxonomy" id="1378989"/>
    <lineage>
        <taxon>Bacteria</taxon>
        <taxon>Bacillati</taxon>
        <taxon>Actinomycetota</taxon>
        <taxon>Actinomycetes</taxon>
        <taxon>Pseudonocardiales</taxon>
        <taxon>Pseudonocardiaceae</taxon>
        <taxon>Allokutzneria</taxon>
    </lineage>
</organism>
<dbReference type="Gene3D" id="1.20.5.3310">
    <property type="match status" value="1"/>
</dbReference>
<name>A0ABV5ZX58_9PSEU</name>
<dbReference type="Proteomes" id="UP001589693">
    <property type="component" value="Unassembled WGS sequence"/>
</dbReference>
<keyword evidence="5" id="KW-1133">Transmembrane helix</keyword>
<dbReference type="InterPro" id="IPR003369">
    <property type="entry name" value="TatA/B/E"/>
</dbReference>
<keyword evidence="2" id="KW-0813">Transport</keyword>
<protein>
    <submittedName>
        <fullName evidence="9">Twin-arginine translocase TatA/TatE family subunit</fullName>
    </submittedName>
</protein>
<keyword evidence="3" id="KW-0812">Transmembrane</keyword>
<reference evidence="9 10" key="1">
    <citation type="submission" date="2024-09" db="EMBL/GenBank/DDBJ databases">
        <authorList>
            <person name="Sun Q."/>
            <person name="Mori K."/>
        </authorList>
    </citation>
    <scope>NUCLEOTIDE SEQUENCE [LARGE SCALE GENOMIC DNA]</scope>
    <source>
        <strain evidence="9 10">TBRC 7907</strain>
    </source>
</reference>
<evidence type="ECO:0000256" key="7">
    <source>
        <dbReference type="ARBA" id="ARBA00023136"/>
    </source>
</evidence>
<dbReference type="EMBL" id="JBHLZU010000012">
    <property type="protein sequence ID" value="MFB9905484.1"/>
    <property type="molecule type" value="Genomic_DNA"/>
</dbReference>
<keyword evidence="6" id="KW-0811">Translocation</keyword>
<evidence type="ECO:0000256" key="3">
    <source>
        <dbReference type="ARBA" id="ARBA00022692"/>
    </source>
</evidence>
<evidence type="ECO:0000256" key="1">
    <source>
        <dbReference type="ARBA" id="ARBA00004167"/>
    </source>
</evidence>
<evidence type="ECO:0000256" key="8">
    <source>
        <dbReference type="SAM" id="MobiDB-lite"/>
    </source>
</evidence>
<dbReference type="RefSeq" id="WP_377852809.1">
    <property type="nucleotide sequence ID" value="NZ_JBHLZU010000012.1"/>
</dbReference>
<evidence type="ECO:0000256" key="2">
    <source>
        <dbReference type="ARBA" id="ARBA00022448"/>
    </source>
</evidence>
<proteinExistence type="predicted"/>
<evidence type="ECO:0000256" key="5">
    <source>
        <dbReference type="ARBA" id="ARBA00022989"/>
    </source>
</evidence>
<sequence>MFGAKKIPDAARGVGQSMRILKAELAADDRSTNPAHATPPSPTPPHHDQLTVKPPREDV</sequence>
<evidence type="ECO:0000313" key="10">
    <source>
        <dbReference type="Proteomes" id="UP001589693"/>
    </source>
</evidence>
<feature type="region of interest" description="Disordered" evidence="8">
    <location>
        <begin position="22"/>
        <end position="59"/>
    </location>
</feature>
<evidence type="ECO:0000256" key="4">
    <source>
        <dbReference type="ARBA" id="ARBA00022927"/>
    </source>
</evidence>
<keyword evidence="4" id="KW-0653">Protein transport</keyword>
<keyword evidence="7" id="KW-0472">Membrane</keyword>
<feature type="compositionally biased region" description="Basic and acidic residues" evidence="8">
    <location>
        <begin position="22"/>
        <end position="31"/>
    </location>
</feature>
<dbReference type="Pfam" id="PF02416">
    <property type="entry name" value="TatA_B_E"/>
    <property type="match status" value="1"/>
</dbReference>
<evidence type="ECO:0000313" key="9">
    <source>
        <dbReference type="EMBL" id="MFB9905484.1"/>
    </source>
</evidence>
<feature type="compositionally biased region" description="Basic and acidic residues" evidence="8">
    <location>
        <begin position="45"/>
        <end position="59"/>
    </location>
</feature>
<evidence type="ECO:0000256" key="6">
    <source>
        <dbReference type="ARBA" id="ARBA00023010"/>
    </source>
</evidence>